<reference evidence="1 2" key="1">
    <citation type="submission" date="2017-07" db="EMBL/GenBank/DDBJ databases">
        <title>In vitro design and evaluation of phage cocktails against multidrug-resistant Aeromonas salmonicida.</title>
        <authorList>
            <person name="Chen L."/>
            <person name="Yuan S."/>
            <person name="Ma Y."/>
        </authorList>
    </citation>
    <scope>NUCLEOTIDE SEQUENCE [LARGE SCALE GENOMIC DNA]</scope>
</reference>
<name>A0A223LFQ3_9CAUD</name>
<evidence type="ECO:0000313" key="2">
    <source>
        <dbReference type="Proteomes" id="UP000226092"/>
    </source>
</evidence>
<organism evidence="1 2">
    <name type="scientific">Aeromonas phage AS-zj</name>
    <dbReference type="NCBI Taxonomy" id="2024208"/>
    <lineage>
        <taxon>Viruses</taxon>
        <taxon>Duplodnaviria</taxon>
        <taxon>Heunggongvirae</taxon>
        <taxon>Uroviricota</taxon>
        <taxon>Caudoviricetes</taxon>
        <taxon>Pantevenvirales</taxon>
        <taxon>Straboviridae</taxon>
        <taxon>Emmerichvirinae</taxon>
        <taxon>Ceceduovirus</taxon>
        <taxon>Ceceduovirus aszj</taxon>
    </lineage>
</organism>
<accession>A0A223LFQ3</accession>
<dbReference type="EMBL" id="MF448340">
    <property type="protein sequence ID" value="ASU00342.1"/>
    <property type="molecule type" value="Genomic_DNA"/>
</dbReference>
<dbReference type="RefSeq" id="YP_009834510.1">
    <property type="nucleotide sequence ID" value="NC_048673.1"/>
</dbReference>
<keyword evidence="2" id="KW-1185">Reference proteome</keyword>
<dbReference type="GeneID" id="55604577"/>
<sequence length="244" mass="28272">MFDKIVKFVNELAESGFVNKIGKDEYSLVMNNFYNNPASPLYLEQVKEYPAKLLMFPVGKQYSKITSCKGRLIVGGKENKIWESSYRHMFNQILSKHYGDEIVYGMKIKDVIDTLNEVREHMRGVYGVEIISRIVVNSFFTAVYKNTNIIDGRFDGYVKDMFDSTITSIVEAGGYPIFCELDKFIYVSPNVVKFENSTHDDRLKNIMVIDGYTYVADVDQKKSKRVRPVDVDNPKHLRYFNNLK</sequence>
<proteinExistence type="predicted"/>
<evidence type="ECO:0000313" key="1">
    <source>
        <dbReference type="EMBL" id="ASU00342.1"/>
    </source>
</evidence>
<protein>
    <submittedName>
        <fullName evidence="1">Uncharacterized protein</fullName>
    </submittedName>
</protein>
<dbReference type="KEGG" id="vg:55604577"/>
<dbReference type="Proteomes" id="UP000226092">
    <property type="component" value="Segment"/>
</dbReference>